<proteinExistence type="predicted"/>
<evidence type="ECO:0000313" key="2">
    <source>
        <dbReference type="Proteomes" id="UP000243106"/>
    </source>
</evidence>
<reference evidence="2" key="1">
    <citation type="submission" date="2016-10" db="EMBL/GenBank/DDBJ databases">
        <authorList>
            <person name="Varghese N."/>
            <person name="Submissions S."/>
        </authorList>
    </citation>
    <scope>NUCLEOTIDE SEQUENCE [LARGE SCALE GENOMIC DNA]</scope>
    <source>
        <strain evidence="2">JCM 10271</strain>
    </source>
</reference>
<dbReference type="AlphaFoldDB" id="A0A1I5X762"/>
<sequence length="63" mass="7108">MRHVQFDPATLKTLKLRRLFAIQCQAWRQSGLSDNAFETPLTPADLARLQSRATGSLSRPRLA</sequence>
<protein>
    <submittedName>
        <fullName evidence="1">Uncharacterized protein</fullName>
    </submittedName>
</protein>
<name>A0A1I5X762_9RHOB</name>
<dbReference type="STRING" id="93684.SAMN05421853_103169"/>
<organism evidence="1 2">
    <name type="scientific">Roseivivax halotolerans</name>
    <dbReference type="NCBI Taxonomy" id="93684"/>
    <lineage>
        <taxon>Bacteria</taxon>
        <taxon>Pseudomonadati</taxon>
        <taxon>Pseudomonadota</taxon>
        <taxon>Alphaproteobacteria</taxon>
        <taxon>Rhodobacterales</taxon>
        <taxon>Roseobacteraceae</taxon>
        <taxon>Roseivivax</taxon>
    </lineage>
</organism>
<gene>
    <name evidence="1" type="ORF">SAMN05421853_103169</name>
</gene>
<accession>A0A1I5X762</accession>
<keyword evidence="2" id="KW-1185">Reference proteome</keyword>
<dbReference type="EMBL" id="FOXV01000003">
    <property type="protein sequence ID" value="SFQ27487.1"/>
    <property type="molecule type" value="Genomic_DNA"/>
</dbReference>
<dbReference type="Proteomes" id="UP000243106">
    <property type="component" value="Unassembled WGS sequence"/>
</dbReference>
<dbReference type="RefSeq" id="WP_093009886.1">
    <property type="nucleotide sequence ID" value="NZ_FOXV01000003.1"/>
</dbReference>
<evidence type="ECO:0000313" key="1">
    <source>
        <dbReference type="EMBL" id="SFQ27487.1"/>
    </source>
</evidence>